<dbReference type="OrthoDB" id="1669814at2759"/>
<proteinExistence type="predicted"/>
<dbReference type="AlphaFoldDB" id="A0A139IDH3"/>
<comment type="caution">
    <text evidence="2">The sequence shown here is derived from an EMBL/GenBank/DDBJ whole genome shotgun (WGS) entry which is preliminary data.</text>
</comment>
<protein>
    <submittedName>
        <fullName evidence="2">Uncharacterized protein</fullName>
    </submittedName>
</protein>
<keyword evidence="3" id="KW-1185">Reference proteome</keyword>
<feature type="region of interest" description="Disordered" evidence="1">
    <location>
        <begin position="1"/>
        <end position="37"/>
    </location>
</feature>
<name>A0A139IDH3_9PEZI</name>
<sequence>MRLTKNRKSREAPVMNEDASESMNSTAPVNSSGSAMRPSMLLSSQSFLRCGSSSKFLRTIYLQG</sequence>
<gene>
    <name evidence="2" type="ORF">AC579_4499</name>
</gene>
<evidence type="ECO:0000313" key="2">
    <source>
        <dbReference type="EMBL" id="KXT12652.1"/>
    </source>
</evidence>
<accession>A0A139IDH3</accession>
<dbReference type="Proteomes" id="UP000073492">
    <property type="component" value="Unassembled WGS sequence"/>
</dbReference>
<organism evidence="2 3">
    <name type="scientific">Pseudocercospora musae</name>
    <dbReference type="NCBI Taxonomy" id="113226"/>
    <lineage>
        <taxon>Eukaryota</taxon>
        <taxon>Fungi</taxon>
        <taxon>Dikarya</taxon>
        <taxon>Ascomycota</taxon>
        <taxon>Pezizomycotina</taxon>
        <taxon>Dothideomycetes</taxon>
        <taxon>Dothideomycetidae</taxon>
        <taxon>Mycosphaerellales</taxon>
        <taxon>Mycosphaerellaceae</taxon>
        <taxon>Pseudocercospora</taxon>
    </lineage>
</organism>
<feature type="compositionally biased region" description="Polar residues" evidence="1">
    <location>
        <begin position="21"/>
        <end position="34"/>
    </location>
</feature>
<dbReference type="EMBL" id="LFZO01000144">
    <property type="protein sequence ID" value="KXT12652.1"/>
    <property type="molecule type" value="Genomic_DNA"/>
</dbReference>
<reference evidence="2 3" key="1">
    <citation type="submission" date="2015-07" db="EMBL/GenBank/DDBJ databases">
        <title>Comparative genomics of the Sigatoka disease complex on banana suggests a link between parallel evolutionary changes in Pseudocercospora fijiensis and Pseudocercospora eumusae and increased virulence on the banana host.</title>
        <authorList>
            <person name="Chang T.-C."/>
            <person name="Salvucci A."/>
            <person name="Crous P.W."/>
            <person name="Stergiopoulos I."/>
        </authorList>
    </citation>
    <scope>NUCLEOTIDE SEQUENCE [LARGE SCALE GENOMIC DNA]</scope>
    <source>
        <strain evidence="2 3">CBS 116634</strain>
    </source>
</reference>
<evidence type="ECO:0000256" key="1">
    <source>
        <dbReference type="SAM" id="MobiDB-lite"/>
    </source>
</evidence>
<evidence type="ECO:0000313" key="3">
    <source>
        <dbReference type="Proteomes" id="UP000073492"/>
    </source>
</evidence>